<comment type="similarity">
    <text evidence="3">Belongs to the HARBI1 family.</text>
</comment>
<dbReference type="Pfam" id="PF13359">
    <property type="entry name" value="DDE_Tnp_4"/>
    <property type="match status" value="1"/>
</dbReference>
<dbReference type="InterPro" id="IPR045249">
    <property type="entry name" value="HARBI1-like"/>
</dbReference>
<keyword evidence="10" id="KW-1185">Reference proteome</keyword>
<evidence type="ECO:0000313" key="10">
    <source>
        <dbReference type="Proteomes" id="UP001497644"/>
    </source>
</evidence>
<evidence type="ECO:0000256" key="2">
    <source>
        <dbReference type="ARBA" id="ARBA00004123"/>
    </source>
</evidence>
<evidence type="ECO:0000259" key="8">
    <source>
        <dbReference type="Pfam" id="PF13359"/>
    </source>
</evidence>
<dbReference type="Proteomes" id="UP001497644">
    <property type="component" value="Chromosome 9"/>
</dbReference>
<dbReference type="GO" id="GO:0004518">
    <property type="term" value="F:nuclease activity"/>
    <property type="evidence" value="ECO:0007669"/>
    <property type="project" value="UniProtKB-KW"/>
</dbReference>
<evidence type="ECO:0000256" key="1">
    <source>
        <dbReference type="ARBA" id="ARBA00001968"/>
    </source>
</evidence>
<reference evidence="9" key="1">
    <citation type="submission" date="2024-04" db="EMBL/GenBank/DDBJ databases">
        <authorList>
            <consortium name="Molecular Ecology Group"/>
        </authorList>
    </citation>
    <scope>NUCLEOTIDE SEQUENCE</scope>
</reference>
<evidence type="ECO:0000256" key="6">
    <source>
        <dbReference type="ARBA" id="ARBA00022801"/>
    </source>
</evidence>
<evidence type="ECO:0000256" key="3">
    <source>
        <dbReference type="ARBA" id="ARBA00006958"/>
    </source>
</evidence>
<dbReference type="GO" id="GO:0016787">
    <property type="term" value="F:hydrolase activity"/>
    <property type="evidence" value="ECO:0007669"/>
    <property type="project" value="UniProtKB-KW"/>
</dbReference>
<evidence type="ECO:0000256" key="5">
    <source>
        <dbReference type="ARBA" id="ARBA00022723"/>
    </source>
</evidence>
<comment type="subcellular location">
    <subcellularLocation>
        <location evidence="2">Nucleus</location>
    </subcellularLocation>
</comment>
<dbReference type="GO" id="GO:0046872">
    <property type="term" value="F:metal ion binding"/>
    <property type="evidence" value="ECO:0007669"/>
    <property type="project" value="UniProtKB-KW"/>
</dbReference>
<keyword evidence="7" id="KW-0539">Nucleus</keyword>
<protein>
    <recommendedName>
        <fullName evidence="8">DDE Tnp4 domain-containing protein</fullName>
    </recommendedName>
</protein>
<evidence type="ECO:0000313" key="9">
    <source>
        <dbReference type="EMBL" id="CAL1688732.1"/>
    </source>
</evidence>
<dbReference type="InterPro" id="IPR027806">
    <property type="entry name" value="HARBI1_dom"/>
</dbReference>
<gene>
    <name evidence="9" type="ORF">LPLAT_LOCUS13791</name>
</gene>
<feature type="domain" description="DDE Tnp4" evidence="8">
    <location>
        <begin position="194"/>
        <end position="349"/>
    </location>
</feature>
<proteinExistence type="inferred from homology"/>
<dbReference type="AlphaFoldDB" id="A0AAV2P8R2"/>
<evidence type="ECO:0000256" key="7">
    <source>
        <dbReference type="ARBA" id="ARBA00023242"/>
    </source>
</evidence>
<keyword evidence="4" id="KW-0540">Nuclease</keyword>
<dbReference type="GO" id="GO:0005634">
    <property type="term" value="C:nucleus"/>
    <property type="evidence" value="ECO:0007669"/>
    <property type="project" value="UniProtKB-SubCell"/>
</dbReference>
<name>A0AAV2P8R2_9HYME</name>
<organism evidence="9 10">
    <name type="scientific">Lasius platythorax</name>
    <dbReference type="NCBI Taxonomy" id="488582"/>
    <lineage>
        <taxon>Eukaryota</taxon>
        <taxon>Metazoa</taxon>
        <taxon>Ecdysozoa</taxon>
        <taxon>Arthropoda</taxon>
        <taxon>Hexapoda</taxon>
        <taxon>Insecta</taxon>
        <taxon>Pterygota</taxon>
        <taxon>Neoptera</taxon>
        <taxon>Endopterygota</taxon>
        <taxon>Hymenoptera</taxon>
        <taxon>Apocrita</taxon>
        <taxon>Aculeata</taxon>
        <taxon>Formicoidea</taxon>
        <taxon>Formicidae</taxon>
        <taxon>Formicinae</taxon>
        <taxon>Lasius</taxon>
        <taxon>Lasius</taxon>
    </lineage>
</organism>
<dbReference type="PANTHER" id="PTHR22930">
    <property type="match status" value="1"/>
</dbReference>
<comment type="cofactor">
    <cofactor evidence="1">
        <name>a divalent metal cation</name>
        <dbReference type="ChEBI" id="CHEBI:60240"/>
    </cofactor>
</comment>
<keyword evidence="6" id="KW-0378">Hydrolase</keyword>
<evidence type="ECO:0000256" key="4">
    <source>
        <dbReference type="ARBA" id="ARBA00022722"/>
    </source>
</evidence>
<keyword evidence="5" id="KW-0479">Metal-binding</keyword>
<dbReference type="PANTHER" id="PTHR22930:SF85">
    <property type="entry name" value="GH03217P-RELATED"/>
    <property type="match status" value="1"/>
</dbReference>
<dbReference type="EMBL" id="OZ034832">
    <property type="protein sequence ID" value="CAL1688732.1"/>
    <property type="molecule type" value="Genomic_DNA"/>
</dbReference>
<sequence>MAVRKILPVALNHILDDTSSSSSSSSSFSSLSDSEDEVILHNSLMLNILLVNELHDKVMRRIKIDNYVEGVIPGYTKHVFKEHFRMFPETFESVLSLIGSTLTATNRASGRKPIDAKTQLLVALWYMSTPDSYRSVCEKFGIGKATAFRAVRRVTYALYCLAPRVIQWPKHQHAIEVMNNFEKISGFPNVIGAIDGSHIRIRAPKIDSVSYINRKGDYSIILQAVCNSNCIFTHCYAGHVGSVHDARVFRNSPISNFIEMPDEYFPNDSHIIGDAAYPIHPHIMVPFRDNGFLTIPENNYNYCLSSTRMVIERAFGLLKMRFRMLLDCVPLLGIKHIPEFIIACCVLHNICMSKGDIMNVLMHRCNERIGPFYENNSILGNEKRERIMNRLRIRL</sequence>
<accession>A0AAV2P8R2</accession>